<evidence type="ECO:0000256" key="10">
    <source>
        <dbReference type="ARBA" id="ARBA00023145"/>
    </source>
</evidence>
<dbReference type="EMBL" id="JBBXMP010000123">
    <property type="protein sequence ID" value="KAL0061772.1"/>
    <property type="molecule type" value="Genomic_DNA"/>
</dbReference>
<dbReference type="Gene3D" id="1.10.390.10">
    <property type="entry name" value="Neutral Protease Domain 2"/>
    <property type="match status" value="1"/>
</dbReference>
<protein>
    <recommendedName>
        <fullName evidence="11">Extracellular metalloproteinase</fullName>
        <ecNumber evidence="11">3.4.24.-</ecNumber>
    </recommendedName>
    <alternativeName>
        <fullName evidence="11">Fungalysin</fullName>
    </alternativeName>
</protein>
<comment type="subcellular location">
    <subcellularLocation>
        <location evidence="2 11">Secreted</location>
    </subcellularLocation>
</comment>
<organism evidence="12 13">
    <name type="scientific">Marasmius tenuissimus</name>
    <dbReference type="NCBI Taxonomy" id="585030"/>
    <lineage>
        <taxon>Eukaryota</taxon>
        <taxon>Fungi</taxon>
        <taxon>Dikarya</taxon>
        <taxon>Basidiomycota</taxon>
        <taxon>Agaricomycotina</taxon>
        <taxon>Agaricomycetes</taxon>
        <taxon>Agaricomycetidae</taxon>
        <taxon>Agaricales</taxon>
        <taxon>Marasmiineae</taxon>
        <taxon>Marasmiaceae</taxon>
        <taxon>Marasmius</taxon>
    </lineage>
</organism>
<keyword evidence="9 11" id="KW-0482">Metalloprotease</keyword>
<dbReference type="PANTHER" id="PTHR33478:SF1">
    <property type="entry name" value="EXTRACELLULAR METALLOPROTEINASE MEP"/>
    <property type="match status" value="1"/>
</dbReference>
<sequence length="517" mass="56092">MPSFPNILSFVLLAISCASLSEGAPSPSSLDDLATRRRRTIGRRAIEVESFYPKSTFKTFGTGDETAKITRSLLGRAGVDQTTVSALQSYFDINDSSALSFQSGYSSGDADFGYIRQQHEGIPFANAVANVVVKDSKLVSVGSSFVETKNIASSEPTFGVAEAIKVAEDAVDGTHITNVDPGLEYLARSDGSVALAHVIQVKNPEEGTWFEVFVDAHDGSLLSVNDFVAHATYNVIPIDGYSVEDGYKVLVNPEDQLASPLGWHNTGNGGTTDTSGNNAIAFRATQTSTTSQSSNGPTFDYPYDTNLEPSGGQNLNASRVQAFYIANTIHDILYRYGFTETTYNFQNNNFGKGGEENDRMLMFVQYANRSDDARIAVPPDLYDHLSSGQSPECYLSVFTATTPNRDPVFELSIPIHELGHGLTQRMTGGGSARCLQSTEAGGLGEGWSDALADWVHQKEEIKDFVTGTYLVPVWETGVRTYPYSTSPEVNPLRYSTIDLRWGGIYQVGEVSALLHLS</sequence>
<keyword evidence="13" id="KW-1185">Reference proteome</keyword>
<evidence type="ECO:0000256" key="8">
    <source>
        <dbReference type="ARBA" id="ARBA00022833"/>
    </source>
</evidence>
<dbReference type="InterPro" id="IPR027268">
    <property type="entry name" value="Peptidase_M4/M1_CTD_sf"/>
</dbReference>
<dbReference type="InterPro" id="IPR001842">
    <property type="entry name" value="Peptidase_M36"/>
</dbReference>
<dbReference type="EC" id="3.4.24.-" evidence="11"/>
<evidence type="ECO:0000256" key="9">
    <source>
        <dbReference type="ARBA" id="ARBA00023049"/>
    </source>
</evidence>
<dbReference type="SUPFAM" id="SSF55486">
    <property type="entry name" value="Metalloproteases ('zincins'), catalytic domain"/>
    <property type="match status" value="1"/>
</dbReference>
<evidence type="ECO:0000256" key="7">
    <source>
        <dbReference type="ARBA" id="ARBA00022801"/>
    </source>
</evidence>
<comment type="caution">
    <text evidence="12">The sequence shown here is derived from an EMBL/GenBank/DDBJ whole genome shotgun (WGS) entry which is preliminary data.</text>
</comment>
<evidence type="ECO:0000256" key="5">
    <source>
        <dbReference type="ARBA" id="ARBA00022670"/>
    </source>
</evidence>
<keyword evidence="6 11" id="KW-0479">Metal-binding</keyword>
<accession>A0ABR2ZJF4</accession>
<dbReference type="Pfam" id="PF02128">
    <property type="entry name" value="Peptidase_M36"/>
    <property type="match status" value="1"/>
</dbReference>
<dbReference type="PRINTS" id="PR00999">
    <property type="entry name" value="FUNGALYSIN"/>
</dbReference>
<keyword evidence="7 11" id="KW-0378">Hydrolase</keyword>
<comment type="similarity">
    <text evidence="3 11">Belongs to the peptidase M36 family.</text>
</comment>
<name>A0ABR2ZJF4_9AGAR</name>
<reference evidence="12 13" key="1">
    <citation type="submission" date="2024-05" db="EMBL/GenBank/DDBJ databases">
        <title>A draft genome resource for the thread blight pathogen Marasmius tenuissimus strain MS-2.</title>
        <authorList>
            <person name="Yulfo-Soto G.E."/>
            <person name="Baruah I.K."/>
            <person name="Amoako-Attah I."/>
            <person name="Bukari Y."/>
            <person name="Meinhardt L.W."/>
            <person name="Bailey B.A."/>
            <person name="Cohen S.P."/>
        </authorList>
    </citation>
    <scope>NUCLEOTIDE SEQUENCE [LARGE SCALE GENOMIC DNA]</scope>
    <source>
        <strain evidence="12 13">MS-2</strain>
    </source>
</reference>
<gene>
    <name evidence="12" type="ORF">AAF712_011375</name>
</gene>
<dbReference type="Proteomes" id="UP001437256">
    <property type="component" value="Unassembled WGS sequence"/>
</dbReference>
<comment type="cofactor">
    <cofactor evidence="1 11">
        <name>Zn(2+)</name>
        <dbReference type="ChEBI" id="CHEBI:29105"/>
    </cofactor>
</comment>
<evidence type="ECO:0000256" key="2">
    <source>
        <dbReference type="ARBA" id="ARBA00004613"/>
    </source>
</evidence>
<feature type="signal peptide" evidence="11">
    <location>
        <begin position="1"/>
        <end position="23"/>
    </location>
</feature>
<evidence type="ECO:0000256" key="6">
    <source>
        <dbReference type="ARBA" id="ARBA00022723"/>
    </source>
</evidence>
<dbReference type="InterPro" id="IPR050371">
    <property type="entry name" value="Fungal_virulence_M36"/>
</dbReference>
<dbReference type="PANTHER" id="PTHR33478">
    <property type="entry name" value="EXTRACELLULAR METALLOPROTEINASE MEP"/>
    <property type="match status" value="1"/>
</dbReference>
<dbReference type="Gene3D" id="3.10.170.10">
    <property type="match status" value="1"/>
</dbReference>
<evidence type="ECO:0000256" key="3">
    <source>
        <dbReference type="ARBA" id="ARBA00006006"/>
    </source>
</evidence>
<keyword evidence="5 11" id="KW-0645">Protease</keyword>
<evidence type="ECO:0000256" key="1">
    <source>
        <dbReference type="ARBA" id="ARBA00001947"/>
    </source>
</evidence>
<evidence type="ECO:0000256" key="11">
    <source>
        <dbReference type="RuleBase" id="RU364017"/>
    </source>
</evidence>
<keyword evidence="11" id="KW-0732">Signal</keyword>
<keyword evidence="8 11" id="KW-0862">Zinc</keyword>
<feature type="chain" id="PRO_5045005239" description="Extracellular metalloproteinase" evidence="11">
    <location>
        <begin position="24"/>
        <end position="517"/>
    </location>
</feature>
<keyword evidence="4 11" id="KW-0964">Secreted</keyword>
<evidence type="ECO:0000256" key="4">
    <source>
        <dbReference type="ARBA" id="ARBA00022525"/>
    </source>
</evidence>
<proteinExistence type="inferred from homology"/>
<evidence type="ECO:0000313" key="12">
    <source>
        <dbReference type="EMBL" id="KAL0061772.1"/>
    </source>
</evidence>
<evidence type="ECO:0000313" key="13">
    <source>
        <dbReference type="Proteomes" id="UP001437256"/>
    </source>
</evidence>
<keyword evidence="10 11" id="KW-0865">Zymogen</keyword>